<reference evidence="21" key="1">
    <citation type="submission" date="2019-11" db="EMBL/GenBank/DDBJ databases">
        <authorList>
            <person name="Li J."/>
        </authorList>
    </citation>
    <scope>NUCLEOTIDE SEQUENCE</scope>
    <source>
        <strain evidence="21">B6B</strain>
    </source>
</reference>
<sequence length="359" mass="40086">MNSLTIDTSTNKYNVFVGTKLRFKTASFLEKQYKNILIVTDDQVANHYLDDVKNSFSTEINLYSVVVPAGESSKSQEQYFNVISRAIEVGLDRQSLIIALGGGMVGDLAGFAASTYMRGIDYIQVPTSILAHDSSVGGKVAINHTEGKNLIGSFYPPQAVIYDVETLHSLPEKEVRSGYAEIVKHGLISDEIFFHQVLDTKLSSKIPDEVLTDHLLKGINVKATIVQNDEKENNVRKYLNFGHTLGHALEANLGYGQITHGEAVAIGMLFALRVSEKVYGVKLPYQPLHNWLVTNNYPLHLPTQEIDPLVNRMKKDKKSINNLVQMVLLKSVGQPTVEKIEDELLKSELDEFMRELVNH</sequence>
<keyword evidence="22" id="KW-1185">Reference proteome</keyword>
<evidence type="ECO:0000256" key="16">
    <source>
        <dbReference type="ARBA" id="ARBA00023239"/>
    </source>
</evidence>
<dbReference type="GO" id="GO:0046872">
    <property type="term" value="F:metal ion binding"/>
    <property type="evidence" value="ECO:0007669"/>
    <property type="project" value="UniProtKB-KW"/>
</dbReference>
<evidence type="ECO:0000256" key="7">
    <source>
        <dbReference type="ARBA" id="ARBA00013031"/>
    </source>
</evidence>
<dbReference type="OrthoDB" id="9806583at2"/>
<feature type="binding site" evidence="18">
    <location>
        <position position="181"/>
    </location>
    <ligand>
        <name>Zn(2+)</name>
        <dbReference type="ChEBI" id="CHEBI:29105"/>
    </ligand>
</feature>
<comment type="catalytic activity">
    <reaction evidence="1 18">
        <text>7-phospho-2-dehydro-3-deoxy-D-arabino-heptonate = 3-dehydroquinate + phosphate</text>
        <dbReference type="Rhea" id="RHEA:21968"/>
        <dbReference type="ChEBI" id="CHEBI:32364"/>
        <dbReference type="ChEBI" id="CHEBI:43474"/>
        <dbReference type="ChEBI" id="CHEBI:58394"/>
        <dbReference type="EC" id="4.2.3.4"/>
    </reaction>
</comment>
<feature type="binding site" evidence="18">
    <location>
        <position position="243"/>
    </location>
    <ligand>
        <name>Zn(2+)</name>
        <dbReference type="ChEBI" id="CHEBI:29105"/>
    </ligand>
</feature>
<dbReference type="InterPro" id="IPR050071">
    <property type="entry name" value="Dehydroquinate_synthase"/>
</dbReference>
<comment type="cofactor">
    <cofactor evidence="18">
        <name>Co(2+)</name>
        <dbReference type="ChEBI" id="CHEBI:48828"/>
    </cofactor>
    <cofactor evidence="18">
        <name>Zn(2+)</name>
        <dbReference type="ChEBI" id="CHEBI:29105"/>
    </cofactor>
    <text evidence="18">Binds 1 divalent metal cation per subunit. Can use either Co(2+) or Zn(2+).</text>
</comment>
<feature type="binding site" evidence="18">
    <location>
        <position position="260"/>
    </location>
    <ligand>
        <name>Zn(2+)</name>
        <dbReference type="ChEBI" id="CHEBI:29105"/>
    </ligand>
</feature>
<dbReference type="RefSeq" id="WP_153736053.1">
    <property type="nucleotide sequence ID" value="NZ_WJNG01000005.1"/>
</dbReference>
<dbReference type="PANTHER" id="PTHR43622">
    <property type="entry name" value="3-DEHYDROQUINATE SYNTHASE"/>
    <property type="match status" value="1"/>
</dbReference>
<comment type="subcellular location">
    <subcellularLocation>
        <location evidence="4 18">Cytoplasm</location>
    </subcellularLocation>
</comment>
<feature type="binding site" evidence="18">
    <location>
        <position position="148"/>
    </location>
    <ligand>
        <name>NAD(+)</name>
        <dbReference type="ChEBI" id="CHEBI:57540"/>
    </ligand>
</feature>
<dbReference type="Gene3D" id="1.20.1090.10">
    <property type="entry name" value="Dehydroquinate synthase-like - alpha domain"/>
    <property type="match status" value="1"/>
</dbReference>
<protein>
    <recommendedName>
        <fullName evidence="8 18">3-dehydroquinate synthase</fullName>
        <shortName evidence="18">DHQS</shortName>
        <ecNumber evidence="7 18">4.2.3.4</ecNumber>
    </recommendedName>
</protein>
<comment type="caution">
    <text evidence="18">Lacks conserved residue(s) required for the propagation of feature annotation.</text>
</comment>
<dbReference type="InterPro" id="IPR030963">
    <property type="entry name" value="DHQ_synth_fam"/>
</dbReference>
<dbReference type="Pfam" id="PF01761">
    <property type="entry name" value="DHQ_synthase"/>
    <property type="match status" value="1"/>
</dbReference>
<evidence type="ECO:0000256" key="1">
    <source>
        <dbReference type="ARBA" id="ARBA00001393"/>
    </source>
</evidence>
<dbReference type="UniPathway" id="UPA00053">
    <property type="reaction ID" value="UER00085"/>
</dbReference>
<accession>A0A6A8D9X1</accession>
<keyword evidence="9 18" id="KW-0963">Cytoplasm</keyword>
<feature type="domain" description="3-dehydroquinate synthase C-terminal" evidence="20">
    <location>
        <begin position="178"/>
        <end position="319"/>
    </location>
</feature>
<evidence type="ECO:0000256" key="15">
    <source>
        <dbReference type="ARBA" id="ARBA00023141"/>
    </source>
</evidence>
<evidence type="ECO:0000313" key="22">
    <source>
        <dbReference type="Proteomes" id="UP000799092"/>
    </source>
</evidence>
<dbReference type="HAMAP" id="MF_00110">
    <property type="entry name" value="DHQ_synthase"/>
    <property type="match status" value="1"/>
</dbReference>
<feature type="binding site" evidence="18">
    <location>
        <begin position="127"/>
        <end position="128"/>
    </location>
    <ligand>
        <name>NAD(+)</name>
        <dbReference type="ChEBI" id="CHEBI:57540"/>
    </ligand>
</feature>
<comment type="caution">
    <text evidence="21">The sequence shown here is derived from an EMBL/GenBank/DDBJ whole genome shotgun (WGS) entry which is preliminary data.</text>
</comment>
<comment type="similarity">
    <text evidence="6 18">Belongs to the sugar phosphate cyclases superfamily. Dehydroquinate synthase family.</text>
</comment>
<dbReference type="GO" id="GO:0008652">
    <property type="term" value="P:amino acid biosynthetic process"/>
    <property type="evidence" value="ECO:0007669"/>
    <property type="project" value="UniProtKB-KW"/>
</dbReference>
<dbReference type="InterPro" id="IPR030960">
    <property type="entry name" value="DHQS/DOIS_N"/>
</dbReference>
<dbReference type="PIRSF" id="PIRSF001455">
    <property type="entry name" value="DHQ_synth"/>
    <property type="match status" value="1"/>
</dbReference>
<evidence type="ECO:0000256" key="4">
    <source>
        <dbReference type="ARBA" id="ARBA00004496"/>
    </source>
</evidence>
<keyword evidence="17 18" id="KW-0170">Cobalt</keyword>
<evidence type="ECO:0000256" key="6">
    <source>
        <dbReference type="ARBA" id="ARBA00005412"/>
    </source>
</evidence>
<dbReference type="EMBL" id="WJNG01000005">
    <property type="protein sequence ID" value="MRH42404.1"/>
    <property type="molecule type" value="Genomic_DNA"/>
</dbReference>
<keyword evidence="16 18" id="KW-0456">Lyase</keyword>
<evidence type="ECO:0000256" key="18">
    <source>
        <dbReference type="HAMAP-Rule" id="MF_00110"/>
    </source>
</evidence>
<dbReference type="FunFam" id="3.40.50.1970:FF:000007">
    <property type="entry name" value="Pentafunctional AROM polypeptide"/>
    <property type="match status" value="1"/>
</dbReference>
<comment type="function">
    <text evidence="18">Catalyzes the conversion of 3-deoxy-D-arabino-heptulosonate 7-phosphate (DAHP) to dehydroquinate (DHQ).</text>
</comment>
<keyword evidence="11 18" id="KW-0479">Metal-binding</keyword>
<evidence type="ECO:0000256" key="3">
    <source>
        <dbReference type="ARBA" id="ARBA00001947"/>
    </source>
</evidence>
<evidence type="ECO:0000256" key="12">
    <source>
        <dbReference type="ARBA" id="ARBA00022741"/>
    </source>
</evidence>
<gene>
    <name evidence="18" type="primary">aroB</name>
    <name evidence="21" type="ORF">GH741_06870</name>
</gene>
<dbReference type="GO" id="GO:0009073">
    <property type="term" value="P:aromatic amino acid family biosynthetic process"/>
    <property type="evidence" value="ECO:0007669"/>
    <property type="project" value="UniProtKB-KW"/>
</dbReference>
<proteinExistence type="inferred from homology"/>
<organism evidence="21 22">
    <name type="scientific">Aquibacillus halophilus</name>
    <dbReference type="NCBI Taxonomy" id="930132"/>
    <lineage>
        <taxon>Bacteria</taxon>
        <taxon>Bacillati</taxon>
        <taxon>Bacillota</taxon>
        <taxon>Bacilli</taxon>
        <taxon>Bacillales</taxon>
        <taxon>Bacillaceae</taxon>
        <taxon>Aquibacillus</taxon>
    </lineage>
</organism>
<keyword evidence="10 18" id="KW-0028">Amino-acid biosynthesis</keyword>
<dbReference type="EC" id="4.2.3.4" evidence="7 18"/>
<dbReference type="Proteomes" id="UP000799092">
    <property type="component" value="Unassembled WGS sequence"/>
</dbReference>
<dbReference type="AlphaFoldDB" id="A0A6A8D9X1"/>
<evidence type="ECO:0000256" key="9">
    <source>
        <dbReference type="ARBA" id="ARBA00022490"/>
    </source>
</evidence>
<dbReference type="CDD" id="cd08195">
    <property type="entry name" value="DHQS"/>
    <property type="match status" value="1"/>
</dbReference>
<dbReference type="GO" id="GO:0005737">
    <property type="term" value="C:cytoplasm"/>
    <property type="evidence" value="ECO:0007669"/>
    <property type="project" value="UniProtKB-SubCell"/>
</dbReference>
<keyword evidence="12 18" id="KW-0547">Nucleotide-binding</keyword>
<evidence type="ECO:0000256" key="13">
    <source>
        <dbReference type="ARBA" id="ARBA00022833"/>
    </source>
</evidence>
<dbReference type="Gene3D" id="3.40.50.1970">
    <property type="match status" value="1"/>
</dbReference>
<evidence type="ECO:0000256" key="17">
    <source>
        <dbReference type="ARBA" id="ARBA00023285"/>
    </source>
</evidence>
<evidence type="ECO:0000256" key="11">
    <source>
        <dbReference type="ARBA" id="ARBA00022723"/>
    </source>
</evidence>
<evidence type="ECO:0000256" key="5">
    <source>
        <dbReference type="ARBA" id="ARBA00004661"/>
    </source>
</evidence>
<keyword evidence="15 18" id="KW-0057">Aromatic amino acid biosynthesis</keyword>
<dbReference type="GO" id="GO:0000166">
    <property type="term" value="F:nucleotide binding"/>
    <property type="evidence" value="ECO:0007669"/>
    <property type="project" value="UniProtKB-KW"/>
</dbReference>
<evidence type="ECO:0000256" key="2">
    <source>
        <dbReference type="ARBA" id="ARBA00001911"/>
    </source>
</evidence>
<name>A0A6A8D9X1_9BACI</name>
<dbReference type="SUPFAM" id="SSF56796">
    <property type="entry name" value="Dehydroquinate synthase-like"/>
    <property type="match status" value="1"/>
</dbReference>
<evidence type="ECO:0000256" key="14">
    <source>
        <dbReference type="ARBA" id="ARBA00023027"/>
    </source>
</evidence>
<feature type="domain" description="3-dehydroquinate synthase N-terminal" evidence="19">
    <location>
        <begin position="65"/>
        <end position="176"/>
    </location>
</feature>
<comment type="cofactor">
    <cofactor evidence="3">
        <name>Zn(2+)</name>
        <dbReference type="ChEBI" id="CHEBI:29105"/>
    </cofactor>
</comment>
<dbReference type="InterPro" id="IPR056179">
    <property type="entry name" value="DHQS_C"/>
</dbReference>
<keyword evidence="13 18" id="KW-0862">Zinc</keyword>
<dbReference type="Pfam" id="PF24621">
    <property type="entry name" value="DHQS_C"/>
    <property type="match status" value="1"/>
</dbReference>
<evidence type="ECO:0000313" key="21">
    <source>
        <dbReference type="EMBL" id="MRH42404.1"/>
    </source>
</evidence>
<dbReference type="InterPro" id="IPR016037">
    <property type="entry name" value="DHQ_synth_AroB"/>
</dbReference>
<evidence type="ECO:0000256" key="10">
    <source>
        <dbReference type="ARBA" id="ARBA00022605"/>
    </source>
</evidence>
<comment type="cofactor">
    <cofactor evidence="2 18">
        <name>NAD(+)</name>
        <dbReference type="ChEBI" id="CHEBI:57540"/>
    </cofactor>
</comment>
<evidence type="ECO:0000256" key="8">
    <source>
        <dbReference type="ARBA" id="ARBA00017684"/>
    </source>
</evidence>
<feature type="binding site" evidence="18">
    <location>
        <position position="139"/>
    </location>
    <ligand>
        <name>NAD(+)</name>
        <dbReference type="ChEBI" id="CHEBI:57540"/>
    </ligand>
</feature>
<evidence type="ECO:0000259" key="20">
    <source>
        <dbReference type="Pfam" id="PF24621"/>
    </source>
</evidence>
<keyword evidence="14 18" id="KW-0520">NAD</keyword>
<dbReference type="GO" id="GO:0003856">
    <property type="term" value="F:3-dehydroquinate synthase activity"/>
    <property type="evidence" value="ECO:0007669"/>
    <property type="project" value="UniProtKB-UniRule"/>
</dbReference>
<dbReference type="GO" id="GO:0009423">
    <property type="term" value="P:chorismate biosynthetic process"/>
    <property type="evidence" value="ECO:0007669"/>
    <property type="project" value="UniProtKB-UniRule"/>
</dbReference>
<evidence type="ECO:0000259" key="19">
    <source>
        <dbReference type="Pfam" id="PF01761"/>
    </source>
</evidence>
<dbReference type="PANTHER" id="PTHR43622:SF7">
    <property type="entry name" value="3-DEHYDROQUINATE SYNTHASE, CHLOROPLASTIC"/>
    <property type="match status" value="1"/>
</dbReference>
<dbReference type="NCBIfam" id="TIGR01357">
    <property type="entry name" value="aroB"/>
    <property type="match status" value="1"/>
</dbReference>
<comment type="pathway">
    <text evidence="5 18">Metabolic intermediate biosynthesis; chorismate biosynthesis; chorismate from D-erythrose 4-phosphate and phosphoenolpyruvate: step 2/7.</text>
</comment>